<feature type="domain" description="Reductase C-terminal" evidence="6">
    <location>
        <begin position="323"/>
        <end position="406"/>
    </location>
</feature>
<dbReference type="InterPro" id="IPR036188">
    <property type="entry name" value="FAD/NAD-bd_sf"/>
</dbReference>
<comment type="cofactor">
    <cofactor evidence="1">
        <name>FAD</name>
        <dbReference type="ChEBI" id="CHEBI:57692"/>
    </cofactor>
</comment>
<dbReference type="InterPro" id="IPR016156">
    <property type="entry name" value="FAD/NAD-linked_Rdtase_dimer_sf"/>
</dbReference>
<dbReference type="Gene3D" id="3.50.50.60">
    <property type="entry name" value="FAD/NAD(P)-binding domain"/>
    <property type="match status" value="2"/>
</dbReference>
<dbReference type="InterPro" id="IPR028202">
    <property type="entry name" value="Reductase_C"/>
</dbReference>
<name>A0A5E7CV90_PSEFL</name>
<dbReference type="EC" id="1.18.1.2" evidence="7"/>
<keyword evidence="2" id="KW-0285">Flavoprotein</keyword>
<dbReference type="PRINTS" id="PR00411">
    <property type="entry name" value="PNDRDTASEI"/>
</dbReference>
<evidence type="ECO:0000256" key="1">
    <source>
        <dbReference type="ARBA" id="ARBA00001974"/>
    </source>
</evidence>
<dbReference type="RefSeq" id="WP_150798421.1">
    <property type="nucleotide sequence ID" value="NZ_CABVHU010000006.1"/>
</dbReference>
<dbReference type="Pfam" id="PF14759">
    <property type="entry name" value="Reductase_C"/>
    <property type="match status" value="1"/>
</dbReference>
<evidence type="ECO:0000313" key="8">
    <source>
        <dbReference type="Proteomes" id="UP000409037"/>
    </source>
</evidence>
<proteinExistence type="predicted"/>
<dbReference type="InterPro" id="IPR050446">
    <property type="entry name" value="FAD-oxidoreductase/Apoptosis"/>
</dbReference>
<protein>
    <submittedName>
        <fullName evidence="7">Ferredoxin--NAD(P)(+) reductase fdr</fullName>
        <ecNumber evidence="7">1.18.1.2</ecNumber>
    </submittedName>
</protein>
<dbReference type="PRINTS" id="PR00368">
    <property type="entry name" value="FADPNR"/>
</dbReference>
<dbReference type="Proteomes" id="UP000409037">
    <property type="component" value="Unassembled WGS sequence"/>
</dbReference>
<dbReference type="Pfam" id="PF07992">
    <property type="entry name" value="Pyr_redox_2"/>
    <property type="match status" value="1"/>
</dbReference>
<keyword evidence="4 7" id="KW-0560">Oxidoreductase</keyword>
<keyword evidence="3" id="KW-0274">FAD</keyword>
<feature type="domain" description="FAD/NAD(P)-binding" evidence="5">
    <location>
        <begin position="6"/>
        <end position="304"/>
    </location>
</feature>
<evidence type="ECO:0000259" key="6">
    <source>
        <dbReference type="Pfam" id="PF14759"/>
    </source>
</evidence>
<dbReference type="GO" id="GO:0005737">
    <property type="term" value="C:cytoplasm"/>
    <property type="evidence" value="ECO:0007669"/>
    <property type="project" value="TreeGrafter"/>
</dbReference>
<dbReference type="SUPFAM" id="SSF51905">
    <property type="entry name" value="FAD/NAD(P)-binding domain"/>
    <property type="match status" value="2"/>
</dbReference>
<dbReference type="SUPFAM" id="SSF55424">
    <property type="entry name" value="FAD/NAD-linked reductases, dimerisation (C-terminal) domain"/>
    <property type="match status" value="1"/>
</dbReference>
<evidence type="ECO:0000313" key="7">
    <source>
        <dbReference type="EMBL" id="VVO03655.1"/>
    </source>
</evidence>
<dbReference type="OrthoDB" id="9800167at2"/>
<dbReference type="EMBL" id="CABVHU010000006">
    <property type="protein sequence ID" value="VVO03655.1"/>
    <property type="molecule type" value="Genomic_DNA"/>
</dbReference>
<dbReference type="Gene3D" id="3.30.390.30">
    <property type="match status" value="1"/>
</dbReference>
<organism evidence="7 8">
    <name type="scientific">Pseudomonas fluorescens</name>
    <dbReference type="NCBI Taxonomy" id="294"/>
    <lineage>
        <taxon>Bacteria</taxon>
        <taxon>Pseudomonadati</taxon>
        <taxon>Pseudomonadota</taxon>
        <taxon>Gammaproteobacteria</taxon>
        <taxon>Pseudomonadales</taxon>
        <taxon>Pseudomonadaceae</taxon>
        <taxon>Pseudomonas</taxon>
    </lineage>
</organism>
<dbReference type="GO" id="GO:0016651">
    <property type="term" value="F:oxidoreductase activity, acting on NAD(P)H"/>
    <property type="evidence" value="ECO:0007669"/>
    <property type="project" value="TreeGrafter"/>
</dbReference>
<dbReference type="AlphaFoldDB" id="A0A5E7CV90"/>
<dbReference type="InterPro" id="IPR023753">
    <property type="entry name" value="FAD/NAD-binding_dom"/>
</dbReference>
<reference evidence="7 8" key="1">
    <citation type="submission" date="2019-09" db="EMBL/GenBank/DDBJ databases">
        <authorList>
            <person name="Chandra G."/>
            <person name="Truman W A."/>
        </authorList>
    </citation>
    <scope>NUCLEOTIDE SEQUENCE [LARGE SCALE GENOMIC DNA]</scope>
    <source>
        <strain evidence="7">PS833</strain>
    </source>
</reference>
<dbReference type="PANTHER" id="PTHR43557:SF2">
    <property type="entry name" value="RIESKE DOMAIN-CONTAINING PROTEIN-RELATED"/>
    <property type="match status" value="1"/>
</dbReference>
<evidence type="ECO:0000256" key="4">
    <source>
        <dbReference type="ARBA" id="ARBA00023002"/>
    </source>
</evidence>
<sequence>MNKKSDVVIVGAGHAGAACASALRKLNFPGSILVIGAEPELPYERPPLSKAYLADTKRFEDLLIHPGSLWQERNIEFMLDTVVNTVDSEQHCVITDAGEIVHYSTLVWATGGAPRQLRCQGSDLQGVHSIRTRADADRIKADMAHVEHAVIIGGGYIGLEAAAALATLGKQVTLIEALDRVLARVAGADLAHFYESEHRAHGVDIRLSSAVESIEGHDRVTGVLLTSGEVIKADMVIVGIGIIPATHALTAAGAAGENGVLVDLHCRTSLPDVLAIGDCALHPNLFAEGQLLRIESVQNANDQAAVAAKTICGDLVEYRKIPWFWSDQYDLKLQTVGLSAGFDDTVVRGDPSLRSFSVIYLRNGKVIALDCVNAMKDYVQGKRLVMEGASVAPEVLSDTSIYLKDIPH</sequence>
<evidence type="ECO:0000256" key="3">
    <source>
        <dbReference type="ARBA" id="ARBA00022827"/>
    </source>
</evidence>
<evidence type="ECO:0000256" key="2">
    <source>
        <dbReference type="ARBA" id="ARBA00022630"/>
    </source>
</evidence>
<dbReference type="GO" id="GO:0004324">
    <property type="term" value="F:ferredoxin-NADP+ reductase activity"/>
    <property type="evidence" value="ECO:0007669"/>
    <property type="project" value="UniProtKB-EC"/>
</dbReference>
<gene>
    <name evidence="7" type="primary">fdr</name>
    <name evidence="7" type="ORF">PS833_02864</name>
</gene>
<dbReference type="PANTHER" id="PTHR43557">
    <property type="entry name" value="APOPTOSIS-INDUCING FACTOR 1"/>
    <property type="match status" value="1"/>
</dbReference>
<evidence type="ECO:0000259" key="5">
    <source>
        <dbReference type="Pfam" id="PF07992"/>
    </source>
</evidence>
<dbReference type="PROSITE" id="PS51257">
    <property type="entry name" value="PROKAR_LIPOPROTEIN"/>
    <property type="match status" value="1"/>
</dbReference>
<accession>A0A5E7CV90</accession>